<dbReference type="AlphaFoldDB" id="A0A6J0PDV5"/>
<keyword evidence="9" id="KW-1185">Reference proteome</keyword>
<evidence type="ECO:0000256" key="7">
    <source>
        <dbReference type="SAM" id="MobiDB-lite"/>
    </source>
</evidence>
<evidence type="ECO:0000256" key="2">
    <source>
        <dbReference type="ARBA" id="ARBA00022723"/>
    </source>
</evidence>
<dbReference type="InterPro" id="IPR007527">
    <property type="entry name" value="Znf_SWIM"/>
</dbReference>
<dbReference type="InParanoid" id="A0A6J0PDV5"/>
<dbReference type="Proteomes" id="UP000504607">
    <property type="component" value="Chromosome 2"/>
</dbReference>
<evidence type="ECO:0000256" key="3">
    <source>
        <dbReference type="ARBA" id="ARBA00022771"/>
    </source>
</evidence>
<evidence type="ECO:0000313" key="9">
    <source>
        <dbReference type="Proteomes" id="UP000504607"/>
    </source>
</evidence>
<gene>
    <name evidence="10" type="primary">LOC105038606</name>
</gene>
<keyword evidence="3 5" id="KW-0863">Zinc-finger</keyword>
<dbReference type="FunCoup" id="A0A6J0PDV5">
    <property type="interactions" value="10"/>
</dbReference>
<comment type="subcellular location">
    <subcellularLocation>
        <location evidence="6">Nucleus</location>
    </subcellularLocation>
</comment>
<reference evidence="10" key="1">
    <citation type="submission" date="2025-08" db="UniProtKB">
        <authorList>
            <consortium name="RefSeq"/>
        </authorList>
    </citation>
    <scope>IDENTIFICATION</scope>
</reference>
<dbReference type="SMART" id="SM00575">
    <property type="entry name" value="ZnF_PMZ"/>
    <property type="match status" value="1"/>
</dbReference>
<dbReference type="GO" id="GO:0006355">
    <property type="term" value="P:regulation of DNA-templated transcription"/>
    <property type="evidence" value="ECO:0007669"/>
    <property type="project" value="UniProtKB-UniRule"/>
</dbReference>
<comment type="function">
    <text evidence="6">Putative transcription activator involved in regulating light control of development.</text>
</comment>
<feature type="domain" description="SWIM-type" evidence="8">
    <location>
        <begin position="578"/>
        <end position="614"/>
    </location>
</feature>
<feature type="compositionally biased region" description="Polar residues" evidence="7">
    <location>
        <begin position="722"/>
        <end position="733"/>
    </location>
</feature>
<evidence type="ECO:0000259" key="8">
    <source>
        <dbReference type="PROSITE" id="PS50966"/>
    </source>
</evidence>
<sequence length="874" mass="99610">MADDSVRKEPLDVDADVNEAKDTQLNGNNTPPVGDKTSQELLLSVSPTKESLQGEDNDEVMTVEDNGHDIEKKDAAEVEGDHEANVGDDKTPRVGMVFKSYDEVSSFYKQYALHEGFGVAVRKSQFTKSGVCRRLILACSKAGHGRQDACYQARQTAKTNCQAMIVLKLQGDGLLHLAEANLEHNHPVSPSTARFLSCYKKMTDAMAEGPVAWPNGHRNVQSESELRSSTEIGRLKLGEGDDEAICQFFTGMQNKNPNFFYLVDVDKHGRLRNLFWADARSRAAYRYFGDVISFDTTYLTEKYDLPLVLFVGMNHHGQSVLLACGLVSDETIETYIWLFKAFLTCMLGCFPTAIITDHCKAIQGAVVEVFPGVRHRLCMFHVMKKIPEKLRGFAEFKAVKKAIKKASYDSSRVNEFEQDWQKMTKVHGLEGNEWLDSLYENRHLWVPAYLKDAFWAGMSISQRGESTTAFFDGCIYPKTNLKQFLNKYEMIVQSKYKKEAQADSESFHKTPLTISKFYMEEQLSKLYTVNMFRKFQDELKATMYCDASPIKVDGSLITFEVRECSYMEDGKRTEKKDHEVLYDEDKVQVQCICGSFQFRGILCRHALSVFKLQQVFEIPSHYILDRWKKDYKQLHALAHPSHDMLPDNIMERYDYLSMRCLQLAELGFLSDDRFQVALKLIREVEKSLLDDGSCRDRQPYILSFETQPNEHVQNLLVSQLGVSDSNKNSNSLQARRRGRPPKKGREPQVESLVQLSKEQDFLRSSLVGNENNMLQSAPLASHLDTHIGTQGGIDLMEEVPPDDLSFGSRFSIHVNHQHHMGNQTRLQSSNLLQGQYDHQTVGSQSRVQWIYQQMFQGFYKHDTIAGGSDAKRTF</sequence>
<dbReference type="Pfam" id="PF04434">
    <property type="entry name" value="SWIM"/>
    <property type="match status" value="1"/>
</dbReference>
<keyword evidence="4 6" id="KW-0862">Zinc</keyword>
<feature type="compositionally biased region" description="Basic and acidic residues" evidence="7">
    <location>
        <begin position="1"/>
        <end position="11"/>
    </location>
</feature>
<dbReference type="InterPro" id="IPR018289">
    <property type="entry name" value="MULE_transposase_dom"/>
</dbReference>
<feature type="region of interest" description="Disordered" evidence="7">
    <location>
        <begin position="1"/>
        <end position="39"/>
    </location>
</feature>
<dbReference type="Pfam" id="PF03101">
    <property type="entry name" value="FAR1"/>
    <property type="match status" value="1"/>
</dbReference>
<evidence type="ECO:0000313" key="10">
    <source>
        <dbReference type="RefSeq" id="XP_019703445.1"/>
    </source>
</evidence>
<proteinExistence type="inferred from homology"/>
<dbReference type="Pfam" id="PF10551">
    <property type="entry name" value="MULE"/>
    <property type="match status" value="1"/>
</dbReference>
<dbReference type="PROSITE" id="PS50966">
    <property type="entry name" value="ZF_SWIM"/>
    <property type="match status" value="1"/>
</dbReference>
<protein>
    <recommendedName>
        <fullName evidence="6">Protein FAR1-RELATED SEQUENCE</fullName>
    </recommendedName>
</protein>
<keyword evidence="6" id="KW-0539">Nucleus</keyword>
<dbReference type="InterPro" id="IPR031052">
    <property type="entry name" value="FHY3/FAR1"/>
</dbReference>
<dbReference type="PANTHER" id="PTHR31669:SF301">
    <property type="entry name" value="PROTEIN FAR1-RELATED SEQUENCE"/>
    <property type="match status" value="1"/>
</dbReference>
<comment type="similarity">
    <text evidence="1 6">Belongs to the FHY3/FAR1 family.</text>
</comment>
<dbReference type="InterPro" id="IPR006564">
    <property type="entry name" value="Znf_PMZ"/>
</dbReference>
<organism evidence="9 10">
    <name type="scientific">Elaeis guineensis var. tenera</name>
    <name type="common">Oil palm</name>
    <dbReference type="NCBI Taxonomy" id="51953"/>
    <lineage>
        <taxon>Eukaryota</taxon>
        <taxon>Viridiplantae</taxon>
        <taxon>Streptophyta</taxon>
        <taxon>Embryophyta</taxon>
        <taxon>Tracheophyta</taxon>
        <taxon>Spermatophyta</taxon>
        <taxon>Magnoliopsida</taxon>
        <taxon>Liliopsida</taxon>
        <taxon>Arecaceae</taxon>
        <taxon>Arecoideae</taxon>
        <taxon>Cocoseae</taxon>
        <taxon>Elaeidinae</taxon>
        <taxon>Elaeis</taxon>
    </lineage>
</organism>
<feature type="region of interest" description="Disordered" evidence="7">
    <location>
        <begin position="722"/>
        <end position="750"/>
    </location>
</feature>
<keyword evidence="2 6" id="KW-0479">Metal-binding</keyword>
<evidence type="ECO:0000256" key="1">
    <source>
        <dbReference type="ARBA" id="ARBA00005889"/>
    </source>
</evidence>
<evidence type="ECO:0000256" key="5">
    <source>
        <dbReference type="PROSITE-ProRule" id="PRU00325"/>
    </source>
</evidence>
<evidence type="ECO:0000256" key="6">
    <source>
        <dbReference type="RuleBase" id="RU367018"/>
    </source>
</evidence>
<dbReference type="InterPro" id="IPR004330">
    <property type="entry name" value="FAR1_DNA_bnd_dom"/>
</dbReference>
<dbReference type="RefSeq" id="XP_019703445.1">
    <property type="nucleotide sequence ID" value="XM_019847886.2"/>
</dbReference>
<dbReference type="OrthoDB" id="747268at2759"/>
<dbReference type="PANTHER" id="PTHR31669">
    <property type="entry name" value="PROTEIN FAR1-RELATED SEQUENCE 10-RELATED"/>
    <property type="match status" value="1"/>
</dbReference>
<evidence type="ECO:0000256" key="4">
    <source>
        <dbReference type="ARBA" id="ARBA00022833"/>
    </source>
</evidence>
<dbReference type="GO" id="GO:0005634">
    <property type="term" value="C:nucleus"/>
    <property type="evidence" value="ECO:0007669"/>
    <property type="project" value="UniProtKB-SubCell"/>
</dbReference>
<accession>A0A6J0PDV5</accession>
<name>A0A6J0PDV5_ELAGV</name>
<dbReference type="GO" id="GO:0008270">
    <property type="term" value="F:zinc ion binding"/>
    <property type="evidence" value="ECO:0007669"/>
    <property type="project" value="UniProtKB-UniRule"/>
</dbReference>